<sequence>MLHPVRDLRTIIQGQSGEVAELRELEQS</sequence>
<dbReference type="Proteomes" id="UP000054047">
    <property type="component" value="Unassembled WGS sequence"/>
</dbReference>
<name>A0A0C2CRV8_9BILA</name>
<protein>
    <submittedName>
        <fullName evidence="1">Uncharacterized protein</fullName>
    </submittedName>
</protein>
<dbReference type="AlphaFoldDB" id="A0A0C2CRV8"/>
<dbReference type="EMBL" id="KN743490">
    <property type="protein sequence ID" value="KIH52517.1"/>
    <property type="molecule type" value="Genomic_DNA"/>
</dbReference>
<keyword evidence="2" id="KW-1185">Reference proteome</keyword>
<proteinExistence type="predicted"/>
<accession>A0A0C2CRV8</accession>
<evidence type="ECO:0000313" key="2">
    <source>
        <dbReference type="Proteomes" id="UP000054047"/>
    </source>
</evidence>
<reference evidence="1 2" key="1">
    <citation type="submission" date="2013-12" db="EMBL/GenBank/DDBJ databases">
        <title>Draft genome of the parsitic nematode Ancylostoma duodenale.</title>
        <authorList>
            <person name="Mitreva M."/>
        </authorList>
    </citation>
    <scope>NUCLEOTIDE SEQUENCE [LARGE SCALE GENOMIC DNA]</scope>
    <source>
        <strain evidence="1 2">Zhejiang</strain>
    </source>
</reference>
<organism evidence="1 2">
    <name type="scientific">Ancylostoma duodenale</name>
    <dbReference type="NCBI Taxonomy" id="51022"/>
    <lineage>
        <taxon>Eukaryota</taxon>
        <taxon>Metazoa</taxon>
        <taxon>Ecdysozoa</taxon>
        <taxon>Nematoda</taxon>
        <taxon>Chromadorea</taxon>
        <taxon>Rhabditida</taxon>
        <taxon>Rhabditina</taxon>
        <taxon>Rhabditomorpha</taxon>
        <taxon>Strongyloidea</taxon>
        <taxon>Ancylostomatidae</taxon>
        <taxon>Ancylostomatinae</taxon>
        <taxon>Ancylostoma</taxon>
    </lineage>
</organism>
<evidence type="ECO:0000313" key="1">
    <source>
        <dbReference type="EMBL" id="KIH52517.1"/>
    </source>
</evidence>
<gene>
    <name evidence="1" type="ORF">ANCDUO_17382</name>
</gene>